<sequence>MRQKAKLADLALSKAETRLSQIAGGDHIDANKTNEVAVLVWCSHCNPVQRAHMELIQRAAQLVEREAQLPVVAAFLVPDAQENLELSFGLRVSLCQRACEESDLVETCSWGWDCPRTIERIVHQLTAKLSWSGGLRWNFKPWCLVTHFEDAVCQADVVYVGQAVNAPSEDPPGTELQAKIREARRRIYEERGGSKVIASAQPVSFVQQEMQLLQLLERHELELVASSGLVSCKVLECLRHALDEDTSHADVGLPGPAGVQSETESPVGGCGTCHEMLYP</sequence>
<gene>
    <name evidence="1" type="ORF">SPIL2461_LOCUS21749</name>
</gene>
<comment type="caution">
    <text evidence="1">The sequence shown here is derived from an EMBL/GenBank/DDBJ whole genome shotgun (WGS) entry which is preliminary data.</text>
</comment>
<organism evidence="1 2">
    <name type="scientific">Symbiodinium pilosum</name>
    <name type="common">Dinoflagellate</name>
    <dbReference type="NCBI Taxonomy" id="2952"/>
    <lineage>
        <taxon>Eukaryota</taxon>
        <taxon>Sar</taxon>
        <taxon>Alveolata</taxon>
        <taxon>Dinophyceae</taxon>
        <taxon>Suessiales</taxon>
        <taxon>Symbiodiniaceae</taxon>
        <taxon>Symbiodinium</taxon>
    </lineage>
</organism>
<protein>
    <recommendedName>
        <fullName evidence="3">Cytidyltransferase-like domain-containing protein</fullName>
    </recommendedName>
</protein>
<keyword evidence="2" id="KW-1185">Reference proteome</keyword>
<dbReference type="SUPFAM" id="SSF52374">
    <property type="entry name" value="Nucleotidylyl transferase"/>
    <property type="match status" value="1"/>
</dbReference>
<accession>A0A812Y0Q3</accession>
<dbReference type="EMBL" id="CAJNIZ010046554">
    <property type="protein sequence ID" value="CAE7751243.1"/>
    <property type="molecule type" value="Genomic_DNA"/>
</dbReference>
<evidence type="ECO:0000313" key="1">
    <source>
        <dbReference type="EMBL" id="CAE7751243.1"/>
    </source>
</evidence>
<dbReference type="Proteomes" id="UP000649617">
    <property type="component" value="Unassembled WGS sequence"/>
</dbReference>
<dbReference type="OrthoDB" id="433574at2759"/>
<evidence type="ECO:0008006" key="3">
    <source>
        <dbReference type="Google" id="ProtNLM"/>
    </source>
</evidence>
<reference evidence="1" key="1">
    <citation type="submission" date="2021-02" db="EMBL/GenBank/DDBJ databases">
        <authorList>
            <person name="Dougan E. K."/>
            <person name="Rhodes N."/>
            <person name="Thang M."/>
            <person name="Chan C."/>
        </authorList>
    </citation>
    <scope>NUCLEOTIDE SEQUENCE</scope>
</reference>
<dbReference type="AlphaFoldDB" id="A0A812Y0Q3"/>
<name>A0A812Y0Q3_SYMPI</name>
<dbReference type="Gene3D" id="3.40.50.620">
    <property type="entry name" value="HUPs"/>
    <property type="match status" value="1"/>
</dbReference>
<proteinExistence type="predicted"/>
<evidence type="ECO:0000313" key="2">
    <source>
        <dbReference type="Proteomes" id="UP000649617"/>
    </source>
</evidence>
<dbReference type="InterPro" id="IPR014729">
    <property type="entry name" value="Rossmann-like_a/b/a_fold"/>
</dbReference>